<dbReference type="Gene3D" id="3.40.630.30">
    <property type="match status" value="1"/>
</dbReference>
<gene>
    <name evidence="2" type="ORF">SAMN05444158_5014</name>
</gene>
<accession>A0A1H1YTV9</accession>
<dbReference type="PANTHER" id="PTHR43072:SF8">
    <property type="entry name" value="ACYLTRANSFERASE FABY-RELATED"/>
    <property type="match status" value="1"/>
</dbReference>
<protein>
    <submittedName>
        <fullName evidence="2">Phosphinothricin acetyltransferase</fullName>
    </submittedName>
</protein>
<keyword evidence="3" id="KW-1185">Reference proteome</keyword>
<dbReference type="PROSITE" id="PS51186">
    <property type="entry name" value="GNAT"/>
    <property type="match status" value="1"/>
</dbReference>
<dbReference type="GO" id="GO:0016747">
    <property type="term" value="F:acyltransferase activity, transferring groups other than amino-acyl groups"/>
    <property type="evidence" value="ECO:0007669"/>
    <property type="project" value="InterPro"/>
</dbReference>
<dbReference type="EMBL" id="LT629750">
    <property type="protein sequence ID" value="SDT24868.1"/>
    <property type="molecule type" value="Genomic_DNA"/>
</dbReference>
<dbReference type="Pfam" id="PF00583">
    <property type="entry name" value="Acetyltransf_1"/>
    <property type="match status" value="1"/>
</dbReference>
<dbReference type="InterPro" id="IPR000182">
    <property type="entry name" value="GNAT_dom"/>
</dbReference>
<dbReference type="PANTHER" id="PTHR43072">
    <property type="entry name" value="N-ACETYLTRANSFERASE"/>
    <property type="match status" value="1"/>
</dbReference>
<dbReference type="RefSeq" id="WP_146689208.1">
    <property type="nucleotide sequence ID" value="NZ_LT629750.1"/>
</dbReference>
<evidence type="ECO:0000259" key="1">
    <source>
        <dbReference type="PROSITE" id="PS51186"/>
    </source>
</evidence>
<organism evidence="2 3">
    <name type="scientific">Bradyrhizobium canariense</name>
    <dbReference type="NCBI Taxonomy" id="255045"/>
    <lineage>
        <taxon>Bacteria</taxon>
        <taxon>Pseudomonadati</taxon>
        <taxon>Pseudomonadota</taxon>
        <taxon>Alphaproteobacteria</taxon>
        <taxon>Hyphomicrobiales</taxon>
        <taxon>Nitrobacteraceae</taxon>
        <taxon>Bradyrhizobium</taxon>
    </lineage>
</organism>
<proteinExistence type="predicted"/>
<dbReference type="AlphaFoldDB" id="A0A1H1YTV9"/>
<name>A0A1H1YTV9_9BRAD</name>
<sequence>MSSLEIRPATEADLPLITEIYDHAVRYGTATFELIPPDLAEMTRRFAALRDGSFPYFAAALEGRVVGYAYAGAYRPRPAYRFTVENSVYLQPAIHRRGIGLQLLQRLISECEARGYRQMIAVIGDSANAGSIGVHTRCGFQMIGTHPHVGLKFGRWLDTVMMQRALGDGGTTVPTDGPIEISR</sequence>
<evidence type="ECO:0000313" key="2">
    <source>
        <dbReference type="EMBL" id="SDT24868.1"/>
    </source>
</evidence>
<dbReference type="InterPro" id="IPR016181">
    <property type="entry name" value="Acyl_CoA_acyltransferase"/>
</dbReference>
<reference evidence="3" key="1">
    <citation type="submission" date="2016-10" db="EMBL/GenBank/DDBJ databases">
        <authorList>
            <person name="Varghese N."/>
            <person name="Submissions S."/>
        </authorList>
    </citation>
    <scope>NUCLEOTIDE SEQUENCE [LARGE SCALE GENOMIC DNA]</scope>
    <source>
        <strain evidence="3">GAS369</strain>
    </source>
</reference>
<keyword evidence="2" id="KW-0808">Transferase</keyword>
<evidence type="ECO:0000313" key="3">
    <source>
        <dbReference type="Proteomes" id="UP000243904"/>
    </source>
</evidence>
<feature type="domain" description="N-acetyltransferase" evidence="1">
    <location>
        <begin position="4"/>
        <end position="167"/>
    </location>
</feature>
<dbReference type="Proteomes" id="UP000243904">
    <property type="component" value="Chromosome I"/>
</dbReference>
<dbReference type="CDD" id="cd04301">
    <property type="entry name" value="NAT_SF"/>
    <property type="match status" value="1"/>
</dbReference>
<dbReference type="SUPFAM" id="SSF55729">
    <property type="entry name" value="Acyl-CoA N-acyltransferases (Nat)"/>
    <property type="match status" value="1"/>
</dbReference>